<evidence type="ECO:0000313" key="3">
    <source>
        <dbReference type="Proteomes" id="UP001516400"/>
    </source>
</evidence>
<proteinExistence type="predicted"/>
<dbReference type="Proteomes" id="UP001516400">
    <property type="component" value="Unassembled WGS sequence"/>
</dbReference>
<name>A0ABD2MMK5_9CUCU</name>
<reference evidence="2 3" key="1">
    <citation type="journal article" date="2021" name="BMC Biol.">
        <title>Horizontally acquired antibacterial genes associated with adaptive radiation of ladybird beetles.</title>
        <authorList>
            <person name="Li H.S."/>
            <person name="Tang X.F."/>
            <person name="Huang Y.H."/>
            <person name="Xu Z.Y."/>
            <person name="Chen M.L."/>
            <person name="Du X.Y."/>
            <person name="Qiu B.Y."/>
            <person name="Chen P.T."/>
            <person name="Zhang W."/>
            <person name="Slipinski A."/>
            <person name="Escalona H.E."/>
            <person name="Waterhouse R.M."/>
            <person name="Zwick A."/>
            <person name="Pang H."/>
        </authorList>
    </citation>
    <scope>NUCLEOTIDE SEQUENCE [LARGE SCALE GENOMIC DNA]</scope>
    <source>
        <strain evidence="2">SYSU2018</strain>
    </source>
</reference>
<dbReference type="AlphaFoldDB" id="A0ABD2MMK5"/>
<comment type="caution">
    <text evidence="2">The sequence shown here is derived from an EMBL/GenBank/DDBJ whole genome shotgun (WGS) entry which is preliminary data.</text>
</comment>
<feature type="region of interest" description="Disordered" evidence="1">
    <location>
        <begin position="38"/>
        <end position="94"/>
    </location>
</feature>
<evidence type="ECO:0000256" key="1">
    <source>
        <dbReference type="SAM" id="MobiDB-lite"/>
    </source>
</evidence>
<feature type="compositionally biased region" description="Polar residues" evidence="1">
    <location>
        <begin position="256"/>
        <end position="271"/>
    </location>
</feature>
<sequence length="289" mass="33187">MASLSISPKNNILAEDGPTLTRNITKLNKPQVRKCPIYVHKSNSNKDRTNTQPNDHKISESNQTIRKNLEKDKNISRTKSTESNTSPGKIKSPKKYNIDKLEEAYWSQWKPNKDGILMEVAKVQRKKLTKRNERKIDKGDGDNTKSLNTENITDKIKNNSVISKIKPTAELTKIEEVTEEDNETSYISDKSNTEETEEIKFIKHTDSFILNTKKKSEEKNKYQQPRCIRLYKKSYSSSYVRGGSYPLKSCLKKESSFNGNSRRPLSGSPYSLNMFKPTKNKFKSSSFSK</sequence>
<dbReference type="EMBL" id="JABFTP020000001">
    <property type="protein sequence ID" value="KAL3267572.1"/>
    <property type="molecule type" value="Genomic_DNA"/>
</dbReference>
<keyword evidence="3" id="KW-1185">Reference proteome</keyword>
<feature type="compositionally biased region" description="Basic and acidic residues" evidence="1">
    <location>
        <begin position="44"/>
        <end position="59"/>
    </location>
</feature>
<evidence type="ECO:0000313" key="2">
    <source>
        <dbReference type="EMBL" id="KAL3267572.1"/>
    </source>
</evidence>
<feature type="region of interest" description="Disordered" evidence="1">
    <location>
        <begin position="254"/>
        <end position="289"/>
    </location>
</feature>
<feature type="compositionally biased region" description="Polar residues" evidence="1">
    <location>
        <begin position="77"/>
        <end position="87"/>
    </location>
</feature>
<accession>A0ABD2MMK5</accession>
<gene>
    <name evidence="2" type="ORF">HHI36_011690</name>
</gene>
<organism evidence="2 3">
    <name type="scientific">Cryptolaemus montrouzieri</name>
    <dbReference type="NCBI Taxonomy" id="559131"/>
    <lineage>
        <taxon>Eukaryota</taxon>
        <taxon>Metazoa</taxon>
        <taxon>Ecdysozoa</taxon>
        <taxon>Arthropoda</taxon>
        <taxon>Hexapoda</taxon>
        <taxon>Insecta</taxon>
        <taxon>Pterygota</taxon>
        <taxon>Neoptera</taxon>
        <taxon>Endopterygota</taxon>
        <taxon>Coleoptera</taxon>
        <taxon>Polyphaga</taxon>
        <taxon>Cucujiformia</taxon>
        <taxon>Coccinelloidea</taxon>
        <taxon>Coccinellidae</taxon>
        <taxon>Scymninae</taxon>
        <taxon>Scymnini</taxon>
        <taxon>Cryptolaemus</taxon>
    </lineage>
</organism>
<protein>
    <submittedName>
        <fullName evidence="2">Uncharacterized protein</fullName>
    </submittedName>
</protein>